<reference evidence="2" key="1">
    <citation type="journal article" date="2023" name="bioRxiv">
        <title>Scaffold-level genome assemblies of two parasitoid biocontrol wasps reveal the parthenogenesis mechanism and an associated novel virus.</title>
        <authorList>
            <person name="Inwood S."/>
            <person name="Skelly J."/>
            <person name="Guhlin J."/>
            <person name="Harrop T."/>
            <person name="Goldson S."/>
            <person name="Dearden P."/>
        </authorList>
    </citation>
    <scope>NUCLEOTIDE SEQUENCE</scope>
    <source>
        <strain evidence="2">Lincoln</strain>
        <tissue evidence="2">Whole body</tissue>
    </source>
</reference>
<name>A0AA39G3D4_MICHY</name>
<proteinExistence type="predicted"/>
<evidence type="ECO:0000256" key="1">
    <source>
        <dbReference type="SAM" id="MobiDB-lite"/>
    </source>
</evidence>
<dbReference type="AlphaFoldDB" id="A0AA39G3D4"/>
<dbReference type="EMBL" id="JAQQBR010000002">
    <property type="protein sequence ID" value="KAK0180628.1"/>
    <property type="molecule type" value="Genomic_DNA"/>
</dbReference>
<evidence type="ECO:0000313" key="3">
    <source>
        <dbReference type="Proteomes" id="UP001168972"/>
    </source>
</evidence>
<feature type="region of interest" description="Disordered" evidence="1">
    <location>
        <begin position="1"/>
        <end position="38"/>
    </location>
</feature>
<accession>A0AA39G3D4</accession>
<feature type="compositionally biased region" description="Low complexity" evidence="1">
    <location>
        <begin position="14"/>
        <end position="33"/>
    </location>
</feature>
<sequence>MAVTSAIVRPPGSPTSSVSPSQSHSTQPPTASTGPPSGRCCDSGRTIFTDPVTGQSICSCQYELLGGYQRLGGITPAALSMYSTPYAAAAAAAVASEGMAAYFPTLGAEQTPFYTSSAAGLDLKENLGAGSAAAWPYPAVYHPYDTAFASYPFNSCRNYHLDDTSNQC</sequence>
<protein>
    <submittedName>
        <fullName evidence="2">Uncharacterized protein</fullName>
    </submittedName>
</protein>
<organism evidence="2 3">
    <name type="scientific">Microctonus hyperodae</name>
    <name type="common">Parasitoid wasp</name>
    <dbReference type="NCBI Taxonomy" id="165561"/>
    <lineage>
        <taxon>Eukaryota</taxon>
        <taxon>Metazoa</taxon>
        <taxon>Ecdysozoa</taxon>
        <taxon>Arthropoda</taxon>
        <taxon>Hexapoda</taxon>
        <taxon>Insecta</taxon>
        <taxon>Pterygota</taxon>
        <taxon>Neoptera</taxon>
        <taxon>Endopterygota</taxon>
        <taxon>Hymenoptera</taxon>
        <taxon>Apocrita</taxon>
        <taxon>Ichneumonoidea</taxon>
        <taxon>Braconidae</taxon>
        <taxon>Euphorinae</taxon>
        <taxon>Microctonus</taxon>
    </lineage>
</organism>
<dbReference type="Proteomes" id="UP001168972">
    <property type="component" value="Unassembled WGS sequence"/>
</dbReference>
<evidence type="ECO:0000313" key="2">
    <source>
        <dbReference type="EMBL" id="KAK0180628.1"/>
    </source>
</evidence>
<keyword evidence="3" id="KW-1185">Reference proteome</keyword>
<comment type="caution">
    <text evidence="2">The sequence shown here is derived from an EMBL/GenBank/DDBJ whole genome shotgun (WGS) entry which is preliminary data.</text>
</comment>
<gene>
    <name evidence="2" type="ORF">PV327_002991</name>
</gene>
<reference evidence="2" key="2">
    <citation type="submission" date="2023-03" db="EMBL/GenBank/DDBJ databases">
        <authorList>
            <person name="Inwood S.N."/>
            <person name="Skelly J.G."/>
            <person name="Guhlin J."/>
            <person name="Harrop T.W.R."/>
            <person name="Goldson S.G."/>
            <person name="Dearden P.K."/>
        </authorList>
    </citation>
    <scope>NUCLEOTIDE SEQUENCE</scope>
    <source>
        <strain evidence="2">Lincoln</strain>
        <tissue evidence="2">Whole body</tissue>
    </source>
</reference>